<keyword evidence="1" id="KW-0479">Metal-binding</keyword>
<dbReference type="InterPro" id="IPR036875">
    <property type="entry name" value="Znf_CCHC_sf"/>
</dbReference>
<reference evidence="4" key="2">
    <citation type="submission" date="2021-08" db="EMBL/GenBank/DDBJ databases">
        <authorList>
            <person name="Eriksson T."/>
        </authorList>
    </citation>
    <scope>NUCLEOTIDE SEQUENCE</scope>
    <source>
        <strain evidence="4">Stoneville</strain>
        <tissue evidence="4">Whole head</tissue>
    </source>
</reference>
<keyword evidence="1" id="KW-0863">Zinc-finger</keyword>
<keyword evidence="5" id="KW-1185">Reference proteome</keyword>
<evidence type="ECO:0000313" key="5">
    <source>
        <dbReference type="Proteomes" id="UP000719412"/>
    </source>
</evidence>
<feature type="domain" description="CCHC-type" evidence="3">
    <location>
        <begin position="331"/>
        <end position="347"/>
    </location>
</feature>
<accession>A0A8J6HT01</accession>
<evidence type="ECO:0000259" key="3">
    <source>
        <dbReference type="PROSITE" id="PS50158"/>
    </source>
</evidence>
<evidence type="ECO:0000313" key="4">
    <source>
        <dbReference type="EMBL" id="KAH0820259.1"/>
    </source>
</evidence>
<evidence type="ECO:0000256" key="2">
    <source>
        <dbReference type="SAM" id="MobiDB-lite"/>
    </source>
</evidence>
<protein>
    <recommendedName>
        <fullName evidence="3">CCHC-type domain-containing protein</fullName>
    </recommendedName>
</protein>
<dbReference type="AlphaFoldDB" id="A0A8J6HT01"/>
<name>A0A8J6HT01_TENMO</name>
<proteinExistence type="predicted"/>
<dbReference type="GO" id="GO:0008270">
    <property type="term" value="F:zinc ion binding"/>
    <property type="evidence" value="ECO:0007669"/>
    <property type="project" value="UniProtKB-KW"/>
</dbReference>
<feature type="compositionally biased region" description="Polar residues" evidence="2">
    <location>
        <begin position="294"/>
        <end position="304"/>
    </location>
</feature>
<dbReference type="InterPro" id="IPR054722">
    <property type="entry name" value="PolX-like_BBD"/>
</dbReference>
<evidence type="ECO:0000256" key="1">
    <source>
        <dbReference type="PROSITE-ProRule" id="PRU00047"/>
    </source>
</evidence>
<dbReference type="PANTHER" id="PTHR47481:SF7">
    <property type="entry name" value="CCHC-TYPE DOMAIN-CONTAINING PROTEIN"/>
    <property type="match status" value="1"/>
</dbReference>
<organism evidence="4 5">
    <name type="scientific">Tenebrio molitor</name>
    <name type="common">Yellow mealworm beetle</name>
    <dbReference type="NCBI Taxonomy" id="7067"/>
    <lineage>
        <taxon>Eukaryota</taxon>
        <taxon>Metazoa</taxon>
        <taxon>Ecdysozoa</taxon>
        <taxon>Arthropoda</taxon>
        <taxon>Hexapoda</taxon>
        <taxon>Insecta</taxon>
        <taxon>Pterygota</taxon>
        <taxon>Neoptera</taxon>
        <taxon>Endopterygota</taxon>
        <taxon>Coleoptera</taxon>
        <taxon>Polyphaga</taxon>
        <taxon>Cucujiformia</taxon>
        <taxon>Tenebrionidae</taxon>
        <taxon>Tenebrio</taxon>
    </lineage>
</organism>
<dbReference type="Pfam" id="PF00098">
    <property type="entry name" value="zf-CCHC"/>
    <property type="match status" value="1"/>
</dbReference>
<dbReference type="InterPro" id="IPR001878">
    <property type="entry name" value="Znf_CCHC"/>
</dbReference>
<reference evidence="4" key="1">
    <citation type="journal article" date="2020" name="J Insects Food Feed">
        <title>The yellow mealworm (Tenebrio molitor) genome: a resource for the emerging insects as food and feed industry.</title>
        <authorList>
            <person name="Eriksson T."/>
            <person name="Andere A."/>
            <person name="Kelstrup H."/>
            <person name="Emery V."/>
            <person name="Picard C."/>
        </authorList>
    </citation>
    <scope>NUCLEOTIDE SEQUENCE</scope>
    <source>
        <strain evidence="4">Stoneville</strain>
        <tissue evidence="4">Whole head</tissue>
    </source>
</reference>
<dbReference type="GO" id="GO:0003676">
    <property type="term" value="F:nucleic acid binding"/>
    <property type="evidence" value="ECO:0007669"/>
    <property type="project" value="InterPro"/>
</dbReference>
<dbReference type="SUPFAM" id="SSF57756">
    <property type="entry name" value="Retrovirus zinc finger-like domains"/>
    <property type="match status" value="1"/>
</dbReference>
<dbReference type="Proteomes" id="UP000719412">
    <property type="component" value="Unassembled WGS sequence"/>
</dbReference>
<keyword evidence="1" id="KW-0862">Zinc</keyword>
<dbReference type="Pfam" id="PF14223">
    <property type="entry name" value="Retrotran_gag_2"/>
    <property type="match status" value="1"/>
</dbReference>
<feature type="region of interest" description="Disordered" evidence="2">
    <location>
        <begin position="287"/>
        <end position="322"/>
    </location>
</feature>
<dbReference type="PROSITE" id="PS50158">
    <property type="entry name" value="ZF_CCHC"/>
    <property type="match status" value="1"/>
</dbReference>
<dbReference type="SMART" id="SM00343">
    <property type="entry name" value="ZnF_C2HC"/>
    <property type="match status" value="1"/>
</dbReference>
<dbReference type="Pfam" id="PF22936">
    <property type="entry name" value="Pol_BBD"/>
    <property type="match status" value="1"/>
</dbReference>
<dbReference type="PANTHER" id="PTHR47481">
    <property type="match status" value="1"/>
</dbReference>
<gene>
    <name evidence="4" type="ORF">GEV33_002532</name>
</gene>
<comment type="caution">
    <text evidence="4">The sequence shown here is derived from an EMBL/GenBank/DDBJ whole genome shotgun (WGS) entry which is preliminary data.</text>
</comment>
<sequence>MWSKTFTPFLDKLNRFLKMKLFPAVNTPSRSMQICILCMGNVAEMPMLLSEAQRLRTTGSVLPKNQDVGRGRNAGMVNVEEEILHRVDEDSSINAMMNATNRIELLDKSNYDTWKLRMQALLIKEDLWEHVSGTSTKPEPGQNNENAAKVQEWTRKDLRARSDIILSIASSELKQVKQCETSRGMWKRLEEIYQSKGPARKATLLKTLILHKMADNGDVREHLNEFFDAVDKLNEMDVEINADLLTILVLYSLPSSFEIFRCAIESRDNLPTPEALRVKIIEESEARRSGAHDVSSSGAMFSRNSENREQRKKPTGSKNFGGKREGTFKIRCFKCNRPGHKAAECRSKNGSENVKCAKSVCLNTSSTRSESSNRSWCLDSGATSHLCNEIRYFRTINDSKRSTLNLANSATTKTMGEGTVEFTANVYGDTTNVSLSNTLHVPDLRTNIMSIGKITDRGLEVHFRKNDATILDSKGNIMLIANRVGDLYFVNENGQEVCATSSVSRNKETFRVPCASMS</sequence>
<dbReference type="EMBL" id="JABDTM020012460">
    <property type="protein sequence ID" value="KAH0820259.1"/>
    <property type="molecule type" value="Genomic_DNA"/>
</dbReference>